<evidence type="ECO:0000256" key="1">
    <source>
        <dbReference type="SAM" id="MobiDB-lite"/>
    </source>
</evidence>
<name>A0A835Y205_9CHLO</name>
<reference evidence="2" key="1">
    <citation type="journal article" date="2020" name="bioRxiv">
        <title>Comparative genomics of Chlamydomonas.</title>
        <authorList>
            <person name="Craig R.J."/>
            <person name="Hasan A.R."/>
            <person name="Ness R.W."/>
            <person name="Keightley P.D."/>
        </authorList>
    </citation>
    <scope>NUCLEOTIDE SEQUENCE</scope>
    <source>
        <strain evidence="2">CCAP 11/70</strain>
    </source>
</reference>
<sequence>MSRPSAQAPEPASCRESNDKSQEQSGNGPKAPRGMGLLETVTLGGAIVVASFVLGGRVQGGLENFGCKTLQQAKNYSVKVALKEKEKGR</sequence>
<dbReference type="AlphaFoldDB" id="A0A835Y205"/>
<accession>A0A835Y205</accession>
<evidence type="ECO:0000313" key="2">
    <source>
        <dbReference type="EMBL" id="KAG2491105.1"/>
    </source>
</evidence>
<keyword evidence="3" id="KW-1185">Reference proteome</keyword>
<feature type="region of interest" description="Disordered" evidence="1">
    <location>
        <begin position="1"/>
        <end position="36"/>
    </location>
</feature>
<evidence type="ECO:0000313" key="3">
    <source>
        <dbReference type="Proteomes" id="UP000612055"/>
    </source>
</evidence>
<gene>
    <name evidence="2" type="ORF">HYH03_010549</name>
</gene>
<dbReference type="Proteomes" id="UP000612055">
    <property type="component" value="Unassembled WGS sequence"/>
</dbReference>
<proteinExistence type="predicted"/>
<dbReference type="EMBL" id="JAEHOE010000056">
    <property type="protein sequence ID" value="KAG2491105.1"/>
    <property type="molecule type" value="Genomic_DNA"/>
</dbReference>
<protein>
    <submittedName>
        <fullName evidence="2">Uncharacterized protein</fullName>
    </submittedName>
</protein>
<comment type="caution">
    <text evidence="2">The sequence shown here is derived from an EMBL/GenBank/DDBJ whole genome shotgun (WGS) entry which is preliminary data.</text>
</comment>
<organism evidence="2 3">
    <name type="scientific">Edaphochlamys debaryana</name>
    <dbReference type="NCBI Taxonomy" id="47281"/>
    <lineage>
        <taxon>Eukaryota</taxon>
        <taxon>Viridiplantae</taxon>
        <taxon>Chlorophyta</taxon>
        <taxon>core chlorophytes</taxon>
        <taxon>Chlorophyceae</taxon>
        <taxon>CS clade</taxon>
        <taxon>Chlamydomonadales</taxon>
        <taxon>Chlamydomonadales incertae sedis</taxon>
        <taxon>Edaphochlamys</taxon>
    </lineage>
</organism>